<dbReference type="AlphaFoldDB" id="A0A699UP43"/>
<evidence type="ECO:0000256" key="1">
    <source>
        <dbReference type="SAM" id="Coils"/>
    </source>
</evidence>
<comment type="caution">
    <text evidence="2">The sequence shown here is derived from an EMBL/GenBank/DDBJ whole genome shotgun (WGS) entry which is preliminary data.</text>
</comment>
<reference evidence="2" key="1">
    <citation type="journal article" date="2019" name="Sci. Rep.">
        <title>Draft genome of Tanacetum cinerariifolium, the natural source of mosquito coil.</title>
        <authorList>
            <person name="Yamashiro T."/>
            <person name="Shiraishi A."/>
            <person name="Satake H."/>
            <person name="Nakayama K."/>
        </authorList>
    </citation>
    <scope>NUCLEOTIDE SEQUENCE</scope>
</reference>
<evidence type="ECO:0000313" key="2">
    <source>
        <dbReference type="EMBL" id="GFD21574.1"/>
    </source>
</evidence>
<protein>
    <submittedName>
        <fullName evidence="2">Protein DETOXIFICATION 40-like</fullName>
    </submittedName>
</protein>
<keyword evidence="1" id="KW-0175">Coiled coil</keyword>
<gene>
    <name evidence="2" type="ORF">Tci_893543</name>
</gene>
<sequence length="50" mass="5763">GIWSGMIGGTGMQTLILLWSTFRTDWNKEVAKATKRLDKWEANIETHLKE</sequence>
<feature type="coiled-coil region" evidence="1">
    <location>
        <begin position="23"/>
        <end position="50"/>
    </location>
</feature>
<accession>A0A699UP43</accession>
<organism evidence="2">
    <name type="scientific">Tanacetum cinerariifolium</name>
    <name type="common">Dalmatian daisy</name>
    <name type="synonym">Chrysanthemum cinerariifolium</name>
    <dbReference type="NCBI Taxonomy" id="118510"/>
    <lineage>
        <taxon>Eukaryota</taxon>
        <taxon>Viridiplantae</taxon>
        <taxon>Streptophyta</taxon>
        <taxon>Embryophyta</taxon>
        <taxon>Tracheophyta</taxon>
        <taxon>Spermatophyta</taxon>
        <taxon>Magnoliopsida</taxon>
        <taxon>eudicotyledons</taxon>
        <taxon>Gunneridae</taxon>
        <taxon>Pentapetalae</taxon>
        <taxon>asterids</taxon>
        <taxon>campanulids</taxon>
        <taxon>Asterales</taxon>
        <taxon>Asteraceae</taxon>
        <taxon>Asteroideae</taxon>
        <taxon>Anthemideae</taxon>
        <taxon>Anthemidinae</taxon>
        <taxon>Tanacetum</taxon>
    </lineage>
</organism>
<proteinExistence type="predicted"/>
<feature type="non-terminal residue" evidence="2">
    <location>
        <position position="1"/>
    </location>
</feature>
<dbReference type="EMBL" id="BKCJ011330776">
    <property type="protein sequence ID" value="GFD21574.1"/>
    <property type="molecule type" value="Genomic_DNA"/>
</dbReference>
<name>A0A699UP43_TANCI</name>